<dbReference type="Pfam" id="PF13582">
    <property type="entry name" value="Reprolysin_3"/>
    <property type="match status" value="1"/>
</dbReference>
<dbReference type="PANTHER" id="PTHR33683:SF46">
    <property type="entry name" value="SUSHI DOMAIN-CONTAINING PROTEIN"/>
    <property type="match status" value="1"/>
</dbReference>
<gene>
    <name evidence="5" type="ORF">ACHAWO_001339</name>
</gene>
<feature type="compositionally biased region" description="Low complexity" evidence="2">
    <location>
        <begin position="1092"/>
        <end position="1109"/>
    </location>
</feature>
<feature type="compositionally biased region" description="Basic residues" evidence="2">
    <location>
        <begin position="1123"/>
        <end position="1139"/>
    </location>
</feature>
<protein>
    <recommendedName>
        <fullName evidence="4">Peptidase M12B domain-containing protein</fullName>
    </recommendedName>
</protein>
<dbReference type="Gene3D" id="3.40.390.10">
    <property type="entry name" value="Collagenase (Catalytic Domain)"/>
    <property type="match status" value="1"/>
</dbReference>
<feature type="binding site" evidence="1">
    <location>
        <position position="364"/>
    </location>
    <ligand>
        <name>Zn(2+)</name>
        <dbReference type="ChEBI" id="CHEBI:29105"/>
        <note>catalytic</note>
    </ligand>
</feature>
<accession>A0ABD3PRC6</accession>
<evidence type="ECO:0000256" key="3">
    <source>
        <dbReference type="SAM" id="SignalP"/>
    </source>
</evidence>
<dbReference type="SUPFAM" id="SSF55486">
    <property type="entry name" value="Metalloproteases ('zincins'), catalytic domain"/>
    <property type="match status" value="1"/>
</dbReference>
<feature type="compositionally biased region" description="Low complexity" evidence="2">
    <location>
        <begin position="1050"/>
        <end position="1067"/>
    </location>
</feature>
<feature type="compositionally biased region" description="Basic residues" evidence="2">
    <location>
        <begin position="902"/>
        <end position="912"/>
    </location>
</feature>
<evidence type="ECO:0000256" key="1">
    <source>
        <dbReference type="PROSITE-ProRule" id="PRU00276"/>
    </source>
</evidence>
<proteinExistence type="predicted"/>
<dbReference type="GO" id="GO:0046872">
    <property type="term" value="F:metal ion binding"/>
    <property type="evidence" value="ECO:0007669"/>
    <property type="project" value="UniProtKB-KW"/>
</dbReference>
<reference evidence="5 6" key="1">
    <citation type="submission" date="2024-10" db="EMBL/GenBank/DDBJ databases">
        <title>Updated reference genomes for cyclostephanoid diatoms.</title>
        <authorList>
            <person name="Roberts W.R."/>
            <person name="Alverson A.J."/>
        </authorList>
    </citation>
    <scope>NUCLEOTIDE SEQUENCE [LARGE SCALE GENOMIC DNA]</scope>
    <source>
        <strain evidence="5 6">AJA010-31</strain>
    </source>
</reference>
<feature type="compositionally biased region" description="Polar residues" evidence="2">
    <location>
        <begin position="1211"/>
        <end position="1220"/>
    </location>
</feature>
<feature type="compositionally biased region" description="Low complexity" evidence="2">
    <location>
        <begin position="1161"/>
        <end position="1186"/>
    </location>
</feature>
<feature type="chain" id="PRO_5044779755" description="Peptidase M12B domain-containing protein" evidence="3">
    <location>
        <begin position="17"/>
        <end position="1277"/>
    </location>
</feature>
<evidence type="ECO:0000259" key="4">
    <source>
        <dbReference type="PROSITE" id="PS50215"/>
    </source>
</evidence>
<feature type="compositionally biased region" description="Low complexity" evidence="2">
    <location>
        <begin position="816"/>
        <end position="833"/>
    </location>
</feature>
<feature type="domain" description="Peptidase M12B" evidence="4">
    <location>
        <begin position="216"/>
        <end position="414"/>
    </location>
</feature>
<feature type="region of interest" description="Disordered" evidence="2">
    <location>
        <begin position="716"/>
        <end position="922"/>
    </location>
</feature>
<dbReference type="PROSITE" id="PS50215">
    <property type="entry name" value="ADAM_MEPRO"/>
    <property type="match status" value="1"/>
</dbReference>
<keyword evidence="6" id="KW-1185">Reference proteome</keyword>
<organism evidence="5 6">
    <name type="scientific">Cyclotella atomus</name>
    <dbReference type="NCBI Taxonomy" id="382360"/>
    <lineage>
        <taxon>Eukaryota</taxon>
        <taxon>Sar</taxon>
        <taxon>Stramenopiles</taxon>
        <taxon>Ochrophyta</taxon>
        <taxon>Bacillariophyta</taxon>
        <taxon>Coscinodiscophyceae</taxon>
        <taxon>Thalassiosirophycidae</taxon>
        <taxon>Stephanodiscales</taxon>
        <taxon>Stephanodiscaceae</taxon>
        <taxon>Cyclotella</taxon>
    </lineage>
</organism>
<dbReference type="Proteomes" id="UP001530400">
    <property type="component" value="Unassembled WGS sequence"/>
</dbReference>
<feature type="binding site" evidence="1">
    <location>
        <position position="374"/>
    </location>
    <ligand>
        <name>Zn(2+)</name>
        <dbReference type="ChEBI" id="CHEBI:29105"/>
        <note>catalytic</note>
    </ligand>
</feature>
<evidence type="ECO:0000256" key="2">
    <source>
        <dbReference type="SAM" id="MobiDB-lite"/>
    </source>
</evidence>
<feature type="compositionally biased region" description="Polar residues" evidence="2">
    <location>
        <begin position="800"/>
        <end position="815"/>
    </location>
</feature>
<feature type="compositionally biased region" description="Low complexity" evidence="2">
    <location>
        <begin position="852"/>
        <end position="866"/>
    </location>
</feature>
<feature type="region of interest" description="Disordered" evidence="2">
    <location>
        <begin position="1050"/>
        <end position="1277"/>
    </location>
</feature>
<keyword evidence="1" id="KW-0479">Metal-binding</keyword>
<feature type="compositionally biased region" description="Low complexity" evidence="2">
    <location>
        <begin position="1141"/>
        <end position="1153"/>
    </location>
</feature>
<dbReference type="InterPro" id="IPR001590">
    <property type="entry name" value="Peptidase_M12B"/>
</dbReference>
<feature type="compositionally biased region" description="Basic and acidic residues" evidence="2">
    <location>
        <begin position="1187"/>
        <end position="1202"/>
    </location>
</feature>
<dbReference type="EMBL" id="JALLPJ020000506">
    <property type="protein sequence ID" value="KAL3790264.1"/>
    <property type="molecule type" value="Genomic_DNA"/>
</dbReference>
<feature type="compositionally biased region" description="Polar residues" evidence="2">
    <location>
        <begin position="835"/>
        <end position="849"/>
    </location>
</feature>
<feature type="active site" evidence="1">
    <location>
        <position position="365"/>
    </location>
</feature>
<dbReference type="InterPro" id="IPR024079">
    <property type="entry name" value="MetalloPept_cat_dom_sf"/>
</dbReference>
<feature type="signal peptide" evidence="3">
    <location>
        <begin position="1"/>
        <end position="16"/>
    </location>
</feature>
<evidence type="ECO:0000313" key="6">
    <source>
        <dbReference type="Proteomes" id="UP001530400"/>
    </source>
</evidence>
<evidence type="ECO:0000313" key="5">
    <source>
        <dbReference type="EMBL" id="KAL3790264.1"/>
    </source>
</evidence>
<keyword evidence="3" id="KW-0732">Signal</keyword>
<feature type="compositionally biased region" description="Polar residues" evidence="2">
    <location>
        <begin position="871"/>
        <end position="891"/>
    </location>
</feature>
<dbReference type="AlphaFoldDB" id="A0ABD3PRC6"/>
<name>A0ABD3PRC6_9STRA</name>
<feature type="compositionally biased region" description="Basic residues" evidence="2">
    <location>
        <begin position="1074"/>
        <end position="1090"/>
    </location>
</feature>
<comment type="caution">
    <text evidence="5">The sequence shown here is derived from an EMBL/GenBank/DDBJ whole genome shotgun (WGS) entry which is preliminary data.</text>
</comment>
<dbReference type="PANTHER" id="PTHR33683">
    <property type="entry name" value="1, PUTATIVE-RELATED"/>
    <property type="match status" value="1"/>
</dbReference>
<feature type="binding site" evidence="1">
    <location>
        <position position="368"/>
    </location>
    <ligand>
        <name>Zn(2+)</name>
        <dbReference type="ChEBI" id="CHEBI:29105"/>
        <note>catalytic</note>
    </ligand>
</feature>
<sequence>MKCLFLLGALLQSALGTDNENRRRLAPNASIISEMNQQLDDGISHPRFTISALLNGDSNLFTDEDDTEAFEIDVVLTNPSVSERTSFSIDGFSRLVEDPVKILVADHINDHTNDFAILVVDEKKGIVSGMVQKNSKFVKLDQRRDGPTVATEIIFDPDEEWECLFDEHDSNHEHIHEEGQFGNAFELLSSRFGHGRNLRRNRYLYATDTFPNAWSYQVDLFIEVDEEFVQNHDTDTVNMPESINYINALVSAVSAIYEREIDTHLNVLHVSKTNIYDGAPDATVALDIMRDTYSASTWHYTDPATGENPDLHHALLFRTPRAGYASVGGVCDSKVGYGVSAGMQGTIDKIDSGTLFWDIVVLAHELGHNFGSRHTHDANGYSPLVDDCGNGGCNSLVTGEAVSAGEASLMSYCNKCTGGITNMGPSFGGYWFEDNRGDVNNWNSKILSLDASNVIGFQATSYVKRHRLTDNDASVPFGREPKRVPKVLYDYVSSRGTCVDPYLTADIQTCSQNADCHDGNSCTVDTCNGDQCSNQMQGNCCGNFICEAGESDCSDCGPFKLITPSCSTCVTPYGEMFDIQAVSDIILNSIDVKMRAATNTITLFTASGGYSDKARKPELWTQIYSGTFEVSSGTFTTVSINFDDIKLSAESIQAFYVASTAQLASLENNKDNPLASDDHLRLLNPTRGVTETQFGSAYSNIISWVGAMYYSIEAPPESPTTNVPTSQPSTIPPTKSPTISPSLAPSSKSPSISPTTDTPTSHPSTTQPTKSLTASPSRAPSSKSPSINPTNASTSSNPSKFPSASPNLSPSKSPNTSDSPSKIPSKKPSTEPTGVLSQQPTTSQPSKPLNTPGPSQSPSFSPSSLKPTKEPTGTPSFKPTILTLSPSKAQVTNEPTPEPSRRPTRTPSRKPTNKPSVRPTVSPTMMPAVISQTLIYSVSLCYQGTCGDFSDTEEFENIIKTYIPCNPKKCDVTIIAQSDQCSPCQSPSSRQLRFLKDSTQSSAITFEIKSKTGPLNEVVVMSNLNSNIENANDALGDDDSKFRIGGEFTVSTAAPSQSPSTTKPTKTNVEKPVKRPTMKPTRRPTKRPSRKPIPSISGGKSSKGMQSPSTMKPTKTNLEKPVKRPTLKPTRRPTKRPSRKPIPGISGGKSSKGMQPEKPGKGSSKSGKAAQPSSKSNKLYQQSLLKNQKDKQKKTDDNSKPTKREKKQLAKQANSNPSQLTKKEKKNNSISVSLTKQEKKELARAQSQRSVKKNIFGGSEPFTKREKKAQMKKSGTI</sequence>
<feature type="compositionally biased region" description="Low complexity" evidence="2">
    <location>
        <begin position="736"/>
        <end position="799"/>
    </location>
</feature>
<keyword evidence="1" id="KW-0862">Zinc</keyword>
<comment type="caution">
    <text evidence="1">Lacks conserved residue(s) required for the propagation of feature annotation.</text>
</comment>